<evidence type="ECO:0000256" key="3">
    <source>
        <dbReference type="ARBA" id="ARBA00023004"/>
    </source>
</evidence>
<reference evidence="7 8" key="1">
    <citation type="submission" date="2019-08" db="EMBL/GenBank/DDBJ databases">
        <title>Genome of Aequorivita antarctica SW49 (type strain).</title>
        <authorList>
            <person name="Bowman J.P."/>
        </authorList>
    </citation>
    <scope>NUCLEOTIDE SEQUENCE [LARGE SCALE GENOMIC DNA]</scope>
    <source>
        <strain evidence="7 8">SW49</strain>
    </source>
</reference>
<dbReference type="EMBL" id="VORT01000014">
    <property type="protein sequence ID" value="TXD71674.1"/>
    <property type="molecule type" value="Genomic_DNA"/>
</dbReference>
<feature type="transmembrane region" description="Helical" evidence="5">
    <location>
        <begin position="7"/>
        <end position="27"/>
    </location>
</feature>
<accession>A0A5C6YVQ2</accession>
<name>A0A5C6YVQ2_9FLAO</name>
<dbReference type="GO" id="GO:0020037">
    <property type="term" value="F:heme binding"/>
    <property type="evidence" value="ECO:0007669"/>
    <property type="project" value="InterPro"/>
</dbReference>
<keyword evidence="3 4" id="KW-0408">Iron</keyword>
<dbReference type="OrthoDB" id="9809720at2"/>
<proteinExistence type="predicted"/>
<dbReference type="Proteomes" id="UP000321497">
    <property type="component" value="Unassembled WGS sequence"/>
</dbReference>
<sequence>MYTNSRPYIFVIAILLTLFGIYNYVVYNTNGYVAAEKLSPLAVKGQQLFQNNRCWSCHQLYGLGGYLGPDLTNVYSNENKGPLYIKAFLNSSVKSMPQFNFLEEEKDALVQYLKQVDETGIYPNYDAEIEATGWVKLKYRNEK</sequence>
<evidence type="ECO:0000256" key="4">
    <source>
        <dbReference type="PROSITE-ProRule" id="PRU00433"/>
    </source>
</evidence>
<dbReference type="GO" id="GO:0046872">
    <property type="term" value="F:metal ion binding"/>
    <property type="evidence" value="ECO:0007669"/>
    <property type="project" value="UniProtKB-KW"/>
</dbReference>
<keyword evidence="5" id="KW-0812">Transmembrane</keyword>
<dbReference type="Pfam" id="PF00034">
    <property type="entry name" value="Cytochrom_C"/>
    <property type="match status" value="1"/>
</dbReference>
<evidence type="ECO:0000256" key="5">
    <source>
        <dbReference type="SAM" id="Phobius"/>
    </source>
</evidence>
<keyword evidence="1 4" id="KW-0349">Heme</keyword>
<dbReference type="SUPFAM" id="SSF46626">
    <property type="entry name" value="Cytochrome c"/>
    <property type="match status" value="1"/>
</dbReference>
<organism evidence="7 8">
    <name type="scientific">Aequorivita antarctica</name>
    <dbReference type="NCBI Taxonomy" id="153266"/>
    <lineage>
        <taxon>Bacteria</taxon>
        <taxon>Pseudomonadati</taxon>
        <taxon>Bacteroidota</taxon>
        <taxon>Flavobacteriia</taxon>
        <taxon>Flavobacteriales</taxon>
        <taxon>Flavobacteriaceae</taxon>
        <taxon>Aequorivita</taxon>
    </lineage>
</organism>
<dbReference type="GO" id="GO:0009055">
    <property type="term" value="F:electron transfer activity"/>
    <property type="evidence" value="ECO:0007669"/>
    <property type="project" value="InterPro"/>
</dbReference>
<evidence type="ECO:0000313" key="8">
    <source>
        <dbReference type="Proteomes" id="UP000321497"/>
    </source>
</evidence>
<keyword evidence="5" id="KW-1133">Transmembrane helix</keyword>
<dbReference type="Gene3D" id="1.10.760.10">
    <property type="entry name" value="Cytochrome c-like domain"/>
    <property type="match status" value="1"/>
</dbReference>
<dbReference type="InterPro" id="IPR009056">
    <property type="entry name" value="Cyt_c-like_dom"/>
</dbReference>
<feature type="domain" description="Cytochrome c" evidence="6">
    <location>
        <begin position="40"/>
        <end position="117"/>
    </location>
</feature>
<dbReference type="RefSeq" id="WP_111845363.1">
    <property type="nucleotide sequence ID" value="NZ_UEGI01000017.1"/>
</dbReference>
<dbReference type="InterPro" id="IPR036909">
    <property type="entry name" value="Cyt_c-like_dom_sf"/>
</dbReference>
<dbReference type="PROSITE" id="PS51007">
    <property type="entry name" value="CYTC"/>
    <property type="match status" value="1"/>
</dbReference>
<evidence type="ECO:0000259" key="6">
    <source>
        <dbReference type="PROSITE" id="PS51007"/>
    </source>
</evidence>
<keyword evidence="2 4" id="KW-0479">Metal-binding</keyword>
<keyword evidence="5" id="KW-0472">Membrane</keyword>
<evidence type="ECO:0000256" key="1">
    <source>
        <dbReference type="ARBA" id="ARBA00022617"/>
    </source>
</evidence>
<gene>
    <name evidence="7" type="ORF">ESU54_15505</name>
</gene>
<evidence type="ECO:0000313" key="7">
    <source>
        <dbReference type="EMBL" id="TXD71674.1"/>
    </source>
</evidence>
<keyword evidence="8" id="KW-1185">Reference proteome</keyword>
<evidence type="ECO:0000256" key="2">
    <source>
        <dbReference type="ARBA" id="ARBA00022723"/>
    </source>
</evidence>
<dbReference type="AlphaFoldDB" id="A0A5C6YVQ2"/>
<protein>
    <submittedName>
        <fullName evidence="7">Cytochrome c</fullName>
    </submittedName>
</protein>
<comment type="caution">
    <text evidence="7">The sequence shown here is derived from an EMBL/GenBank/DDBJ whole genome shotgun (WGS) entry which is preliminary data.</text>
</comment>